<evidence type="ECO:0000313" key="2">
    <source>
        <dbReference type="Proteomes" id="UP000235371"/>
    </source>
</evidence>
<dbReference type="EMBL" id="KZ613838">
    <property type="protein sequence ID" value="PMD57952.1"/>
    <property type="molecule type" value="Genomic_DNA"/>
</dbReference>
<organism evidence="1 2">
    <name type="scientific">Hyaloscypha bicolor E</name>
    <dbReference type="NCBI Taxonomy" id="1095630"/>
    <lineage>
        <taxon>Eukaryota</taxon>
        <taxon>Fungi</taxon>
        <taxon>Dikarya</taxon>
        <taxon>Ascomycota</taxon>
        <taxon>Pezizomycotina</taxon>
        <taxon>Leotiomycetes</taxon>
        <taxon>Helotiales</taxon>
        <taxon>Hyaloscyphaceae</taxon>
        <taxon>Hyaloscypha</taxon>
        <taxon>Hyaloscypha bicolor</taxon>
    </lineage>
</organism>
<reference evidence="1 2" key="1">
    <citation type="submission" date="2016-04" db="EMBL/GenBank/DDBJ databases">
        <title>A degradative enzymes factory behind the ericoid mycorrhizal symbiosis.</title>
        <authorList>
            <consortium name="DOE Joint Genome Institute"/>
            <person name="Martino E."/>
            <person name="Morin E."/>
            <person name="Grelet G."/>
            <person name="Kuo A."/>
            <person name="Kohler A."/>
            <person name="Daghino S."/>
            <person name="Barry K."/>
            <person name="Choi C."/>
            <person name="Cichocki N."/>
            <person name="Clum A."/>
            <person name="Copeland A."/>
            <person name="Hainaut M."/>
            <person name="Haridas S."/>
            <person name="Labutti K."/>
            <person name="Lindquist E."/>
            <person name="Lipzen A."/>
            <person name="Khouja H.-R."/>
            <person name="Murat C."/>
            <person name="Ohm R."/>
            <person name="Olson A."/>
            <person name="Spatafora J."/>
            <person name="Veneault-Fourrey C."/>
            <person name="Henrissat B."/>
            <person name="Grigoriev I."/>
            <person name="Martin F."/>
            <person name="Perotto S."/>
        </authorList>
    </citation>
    <scope>NUCLEOTIDE SEQUENCE [LARGE SCALE GENOMIC DNA]</scope>
    <source>
        <strain evidence="1 2">E</strain>
    </source>
</reference>
<dbReference type="GeneID" id="36583193"/>
<accession>A0A2J6T4K4</accession>
<name>A0A2J6T4K4_9HELO</name>
<dbReference type="RefSeq" id="XP_024734856.1">
    <property type="nucleotide sequence ID" value="XM_024875113.1"/>
</dbReference>
<sequence>DNRELVIVIAIINYNRRKVPIYIIFKEVYYLCGYFLRILNSSIKFIYSSTNFINNYLGL</sequence>
<dbReference type="AlphaFoldDB" id="A0A2J6T4K4"/>
<protein>
    <submittedName>
        <fullName evidence="1">Uncharacterized protein</fullName>
    </submittedName>
</protein>
<dbReference type="Proteomes" id="UP000235371">
    <property type="component" value="Unassembled WGS sequence"/>
</dbReference>
<proteinExistence type="predicted"/>
<feature type="non-terminal residue" evidence="1">
    <location>
        <position position="1"/>
    </location>
</feature>
<keyword evidence="2" id="KW-1185">Reference proteome</keyword>
<evidence type="ECO:0000313" key="1">
    <source>
        <dbReference type="EMBL" id="PMD57952.1"/>
    </source>
</evidence>
<dbReference type="InParanoid" id="A0A2J6T4K4"/>
<gene>
    <name evidence="1" type="ORF">K444DRAFT_532973</name>
</gene>